<evidence type="ECO:0000256" key="2">
    <source>
        <dbReference type="SAM" id="MobiDB-lite"/>
    </source>
</evidence>
<dbReference type="GO" id="GO:0006623">
    <property type="term" value="P:protein targeting to vacuole"/>
    <property type="evidence" value="ECO:0007669"/>
    <property type="project" value="TreeGrafter"/>
</dbReference>
<dbReference type="GeneID" id="28741088"/>
<gene>
    <name evidence="3" type="ORF">AB675_8736</name>
</gene>
<protein>
    <submittedName>
        <fullName evidence="3">Uncharacterized protein</fullName>
    </submittedName>
</protein>
<feature type="compositionally biased region" description="Low complexity" evidence="2">
    <location>
        <begin position="88"/>
        <end position="102"/>
    </location>
</feature>
<dbReference type="EMBL" id="LFJN01000003">
    <property type="protein sequence ID" value="KPI44449.1"/>
    <property type="molecule type" value="Genomic_DNA"/>
</dbReference>
<dbReference type="Pfam" id="PF09783">
    <property type="entry name" value="Vac_ImportDeg"/>
    <property type="match status" value="1"/>
</dbReference>
<dbReference type="GO" id="GO:0045721">
    <property type="term" value="P:negative regulation of gluconeogenesis"/>
    <property type="evidence" value="ECO:0007669"/>
    <property type="project" value="TreeGrafter"/>
</dbReference>
<dbReference type="Proteomes" id="UP000038010">
    <property type="component" value="Unassembled WGS sequence"/>
</dbReference>
<dbReference type="GO" id="GO:0007039">
    <property type="term" value="P:protein catabolic process in the vacuole"/>
    <property type="evidence" value="ECO:0007669"/>
    <property type="project" value="TreeGrafter"/>
</dbReference>
<dbReference type="VEuPathDB" id="FungiDB:AB675_8736"/>
<dbReference type="RefSeq" id="XP_018004412.1">
    <property type="nucleotide sequence ID" value="XM_018149208.1"/>
</dbReference>
<dbReference type="PANTHER" id="PTHR14534">
    <property type="entry name" value="VACUOLAR IMPORT AND DEGRADATION PROTEIN 24"/>
    <property type="match status" value="1"/>
</dbReference>
<reference evidence="3 4" key="1">
    <citation type="submission" date="2015-06" db="EMBL/GenBank/DDBJ databases">
        <title>Draft genome of the ant-associated black yeast Phialophora attae CBS 131958.</title>
        <authorList>
            <person name="Moreno L.F."/>
            <person name="Stielow B.J."/>
            <person name="de Hoog S."/>
            <person name="Vicente V.A."/>
            <person name="Weiss V.A."/>
            <person name="de Vries M."/>
            <person name="Cruz L.M."/>
            <person name="Souza E.M."/>
        </authorList>
    </citation>
    <scope>NUCLEOTIDE SEQUENCE [LARGE SCALE GENOMIC DNA]</scope>
    <source>
        <strain evidence="3 4">CBS 131958</strain>
    </source>
</reference>
<keyword evidence="4" id="KW-1185">Reference proteome</keyword>
<dbReference type="AlphaFoldDB" id="A0A0N0NR58"/>
<dbReference type="PANTHER" id="PTHR14534:SF3">
    <property type="entry name" value="GID COMPLEX SUBUNIT 4 HOMOLOG"/>
    <property type="match status" value="1"/>
</dbReference>
<dbReference type="GO" id="GO:0034657">
    <property type="term" value="C:GID complex"/>
    <property type="evidence" value="ECO:0007669"/>
    <property type="project" value="TreeGrafter"/>
</dbReference>
<comment type="similarity">
    <text evidence="1">Belongs to the GID4/VID24 family.</text>
</comment>
<comment type="caution">
    <text evidence="3">The sequence shown here is derived from an EMBL/GenBank/DDBJ whole genome shotgun (WGS) entry which is preliminary data.</text>
</comment>
<evidence type="ECO:0000313" key="3">
    <source>
        <dbReference type="EMBL" id="KPI44449.1"/>
    </source>
</evidence>
<sequence>MPQDVLEEVRQRELDHALRNYRSARNAFRSDRSVNDMGTVPTAAALRQYWTEDDHTPENERTRLIHTWAERHRRERQQRLQGRHMDASSDAVSSDPAAKPSSLSDATALKDRIRNTIRYLSKLRDARPEDGLNLAREMDLDVLYECELAHTPNDLPMLAESLPKSEPTSWLTAGSTWHGLQCTAREFRPSYPTVSSSLRMARHREHFGRSITRRGLVDAQNAATTLMSDTDSGSMDPDRYSSSLMRDLDGRWGFATSQDPEILAPTSLARPHRQSAENRKGEIEHWPVTVTLHSVDRQRMLVEGTMRASQIPYRSSTGGKSMESYFEGEIIDFRQHSLETDPQRGYKVGGLDTDARYWSRLGPFKEAIEKQAQGSRWDSSVWEDKLKTGDAKYWDILKAEEQASRELEADRVMMRCLGNQKWLQEKLGTEWVLMRWKERCFVEPILKQAYKQVTTETSSGLESDSMHPTWGLTISGFYYIALHRQSGSIEGLYCDPGSQPYQSLKMAPEDMHLPAAKDGEKSSPRHGQPAAIKRWFPAVDFR</sequence>
<dbReference type="OrthoDB" id="62at2759"/>
<accession>A0A0N0NR58</accession>
<dbReference type="GO" id="GO:0005773">
    <property type="term" value="C:vacuole"/>
    <property type="evidence" value="ECO:0007669"/>
    <property type="project" value="GOC"/>
</dbReference>
<feature type="region of interest" description="Disordered" evidence="2">
    <location>
        <begin position="73"/>
        <end position="107"/>
    </location>
</feature>
<dbReference type="STRING" id="1664694.A0A0N0NR58"/>
<name>A0A0N0NR58_9EURO</name>
<evidence type="ECO:0000256" key="1">
    <source>
        <dbReference type="ARBA" id="ARBA00061469"/>
    </source>
</evidence>
<evidence type="ECO:0000313" key="4">
    <source>
        <dbReference type="Proteomes" id="UP000038010"/>
    </source>
</evidence>
<dbReference type="InterPro" id="IPR018618">
    <property type="entry name" value="GID4/10-like"/>
</dbReference>
<proteinExistence type="inferred from homology"/>
<organism evidence="3 4">
    <name type="scientific">Cyphellophora attinorum</name>
    <dbReference type="NCBI Taxonomy" id="1664694"/>
    <lineage>
        <taxon>Eukaryota</taxon>
        <taxon>Fungi</taxon>
        <taxon>Dikarya</taxon>
        <taxon>Ascomycota</taxon>
        <taxon>Pezizomycotina</taxon>
        <taxon>Eurotiomycetes</taxon>
        <taxon>Chaetothyriomycetidae</taxon>
        <taxon>Chaetothyriales</taxon>
        <taxon>Cyphellophoraceae</taxon>
        <taxon>Cyphellophora</taxon>
    </lineage>
</organism>
<dbReference type="GO" id="GO:0043161">
    <property type="term" value="P:proteasome-mediated ubiquitin-dependent protein catabolic process"/>
    <property type="evidence" value="ECO:0007669"/>
    <property type="project" value="TreeGrafter"/>
</dbReference>